<dbReference type="PRINTS" id="PR00119">
    <property type="entry name" value="CATATPASE"/>
</dbReference>
<keyword evidence="7 17" id="KW-0479">Metal-binding</keyword>
<dbReference type="InterPro" id="IPR018303">
    <property type="entry name" value="ATPase_P-typ_P_site"/>
</dbReference>
<evidence type="ECO:0000256" key="5">
    <source>
        <dbReference type="ARBA" id="ARBA00022553"/>
    </source>
</evidence>
<evidence type="ECO:0000256" key="15">
    <source>
        <dbReference type="ARBA" id="ARBA00023136"/>
    </source>
</evidence>
<keyword evidence="5" id="KW-0597">Phosphoprotein</keyword>
<dbReference type="PROSITE" id="PS01047">
    <property type="entry name" value="HMA_1"/>
    <property type="match status" value="1"/>
</dbReference>
<dbReference type="PANTHER" id="PTHR43520:SF8">
    <property type="entry name" value="P-TYPE CU(+) TRANSPORTER"/>
    <property type="match status" value="1"/>
</dbReference>
<dbReference type="CDD" id="cd02094">
    <property type="entry name" value="P-type_ATPase_Cu-like"/>
    <property type="match status" value="1"/>
</dbReference>
<keyword evidence="4" id="KW-0813">Transport</keyword>
<dbReference type="NCBIfam" id="TIGR01494">
    <property type="entry name" value="ATPase_P-type"/>
    <property type="match status" value="1"/>
</dbReference>
<comment type="catalytic activity">
    <reaction evidence="16">
        <text>Cu(+)(in) + ATP + H2O = Cu(+)(out) + ADP + phosphate + H(+)</text>
        <dbReference type="Rhea" id="RHEA:25792"/>
        <dbReference type="ChEBI" id="CHEBI:15377"/>
        <dbReference type="ChEBI" id="CHEBI:15378"/>
        <dbReference type="ChEBI" id="CHEBI:30616"/>
        <dbReference type="ChEBI" id="CHEBI:43474"/>
        <dbReference type="ChEBI" id="CHEBI:49552"/>
        <dbReference type="ChEBI" id="CHEBI:456216"/>
        <dbReference type="EC" id="7.2.2.8"/>
    </reaction>
</comment>
<feature type="transmembrane region" description="Helical" evidence="17">
    <location>
        <begin position="173"/>
        <end position="194"/>
    </location>
</feature>
<dbReference type="InterPro" id="IPR036163">
    <property type="entry name" value="HMA_dom_sf"/>
</dbReference>
<dbReference type="Gene3D" id="3.40.50.1000">
    <property type="entry name" value="HAD superfamily/HAD-like"/>
    <property type="match status" value="1"/>
</dbReference>
<dbReference type="InterPro" id="IPR044492">
    <property type="entry name" value="P_typ_ATPase_HD_dom"/>
</dbReference>
<dbReference type="InterPro" id="IPR008250">
    <property type="entry name" value="ATPase_P-typ_transduc_dom_A_sf"/>
</dbReference>
<dbReference type="InterPro" id="IPR006121">
    <property type="entry name" value="HMA_dom"/>
</dbReference>
<dbReference type="Gene3D" id="2.70.150.10">
    <property type="entry name" value="Calcium-transporting ATPase, cytoplasmic transduction domain A"/>
    <property type="match status" value="1"/>
</dbReference>
<feature type="transmembrane region" description="Helical" evidence="17">
    <location>
        <begin position="702"/>
        <end position="719"/>
    </location>
</feature>
<dbReference type="NCBIfam" id="TIGR01525">
    <property type="entry name" value="ATPase-IB_hvy"/>
    <property type="match status" value="1"/>
</dbReference>
<evidence type="ECO:0000313" key="19">
    <source>
        <dbReference type="EMBL" id="CAH8245323.1"/>
    </source>
</evidence>
<accession>A0ABN8U2M9</accession>
<feature type="domain" description="HMA" evidence="18">
    <location>
        <begin position="19"/>
        <end position="85"/>
    </location>
</feature>
<evidence type="ECO:0000256" key="12">
    <source>
        <dbReference type="ARBA" id="ARBA00022989"/>
    </source>
</evidence>
<evidence type="ECO:0000256" key="10">
    <source>
        <dbReference type="ARBA" id="ARBA00022840"/>
    </source>
</evidence>
<dbReference type="CDD" id="cd00371">
    <property type="entry name" value="HMA"/>
    <property type="match status" value="1"/>
</dbReference>
<dbReference type="InterPro" id="IPR059000">
    <property type="entry name" value="ATPase_P-type_domA"/>
</dbReference>
<evidence type="ECO:0000256" key="4">
    <source>
        <dbReference type="ARBA" id="ARBA00022448"/>
    </source>
</evidence>
<evidence type="ECO:0000256" key="8">
    <source>
        <dbReference type="ARBA" id="ARBA00022741"/>
    </source>
</evidence>
<keyword evidence="20" id="KW-1185">Reference proteome</keyword>
<keyword evidence="10 17" id="KW-0067">ATP-binding</keyword>
<dbReference type="InterPro" id="IPR036412">
    <property type="entry name" value="HAD-like_sf"/>
</dbReference>
<evidence type="ECO:0000256" key="3">
    <source>
        <dbReference type="ARBA" id="ARBA00012517"/>
    </source>
</evidence>
<evidence type="ECO:0000259" key="18">
    <source>
        <dbReference type="PROSITE" id="PS50846"/>
    </source>
</evidence>
<organism evidence="19 20">
    <name type="scientific">Paenibacillus melissococcoides</name>
    <dbReference type="NCBI Taxonomy" id="2912268"/>
    <lineage>
        <taxon>Bacteria</taxon>
        <taxon>Bacillati</taxon>
        <taxon>Bacillota</taxon>
        <taxon>Bacilli</taxon>
        <taxon>Bacillales</taxon>
        <taxon>Paenibacillaceae</taxon>
        <taxon>Paenibacillus</taxon>
    </lineage>
</organism>
<comment type="subcellular location">
    <subcellularLocation>
        <location evidence="17">Cell membrane</location>
    </subcellularLocation>
    <subcellularLocation>
        <location evidence="1">Endomembrane system</location>
        <topology evidence="1">Multi-pass membrane protein</topology>
    </subcellularLocation>
</comment>
<dbReference type="Pfam" id="PF00122">
    <property type="entry name" value="E1-E2_ATPase"/>
    <property type="match status" value="1"/>
</dbReference>
<protein>
    <recommendedName>
        <fullName evidence="3">P-type Cu(+) transporter</fullName>
        <ecNumber evidence="3">7.2.2.8</ecNumber>
    </recommendedName>
</protein>
<feature type="transmembrane region" description="Helical" evidence="17">
    <location>
        <begin position="358"/>
        <end position="380"/>
    </location>
</feature>
<keyword evidence="9" id="KW-0187">Copper transport</keyword>
<dbReference type="PANTHER" id="PTHR43520">
    <property type="entry name" value="ATP7, ISOFORM B"/>
    <property type="match status" value="1"/>
</dbReference>
<dbReference type="InterPro" id="IPR023298">
    <property type="entry name" value="ATPase_P-typ_TM_dom_sf"/>
</dbReference>
<dbReference type="NCBIfam" id="TIGR01511">
    <property type="entry name" value="ATPase-IB1_Cu"/>
    <property type="match status" value="1"/>
</dbReference>
<gene>
    <name evidence="19" type="ORF">WJ0W_002558</name>
</gene>
<feature type="transmembrane region" description="Helical" evidence="17">
    <location>
        <begin position="386"/>
        <end position="415"/>
    </location>
</feature>
<proteinExistence type="inferred from homology"/>
<evidence type="ECO:0000256" key="13">
    <source>
        <dbReference type="ARBA" id="ARBA00023008"/>
    </source>
</evidence>
<dbReference type="SUPFAM" id="SSF55008">
    <property type="entry name" value="HMA, heavy metal-associated domain"/>
    <property type="match status" value="1"/>
</dbReference>
<keyword evidence="8 17" id="KW-0547">Nucleotide-binding</keyword>
<keyword evidence="15 17" id="KW-0472">Membrane</keyword>
<keyword evidence="6 17" id="KW-0812">Transmembrane</keyword>
<keyword evidence="11" id="KW-1278">Translocase</keyword>
<evidence type="ECO:0000256" key="9">
    <source>
        <dbReference type="ARBA" id="ARBA00022796"/>
    </source>
</evidence>
<dbReference type="InterPro" id="IPR027256">
    <property type="entry name" value="P-typ_ATPase_IB"/>
</dbReference>
<comment type="caution">
    <text evidence="19">The sequence shown here is derived from an EMBL/GenBank/DDBJ whole genome shotgun (WGS) entry which is preliminary data.</text>
</comment>
<keyword evidence="14" id="KW-0406">Ion transport</keyword>
<keyword evidence="13" id="KW-0186">Copper</keyword>
<evidence type="ECO:0000256" key="11">
    <source>
        <dbReference type="ARBA" id="ARBA00022967"/>
    </source>
</evidence>
<dbReference type="InterPro" id="IPR023299">
    <property type="entry name" value="ATPase_P-typ_cyto_dom_N"/>
</dbReference>
<evidence type="ECO:0000256" key="14">
    <source>
        <dbReference type="ARBA" id="ARBA00023065"/>
    </source>
</evidence>
<dbReference type="SUPFAM" id="SSF56784">
    <property type="entry name" value="HAD-like"/>
    <property type="match status" value="1"/>
</dbReference>
<feature type="transmembrane region" description="Helical" evidence="17">
    <location>
        <begin position="101"/>
        <end position="120"/>
    </location>
</feature>
<dbReference type="EMBL" id="CALYLO010000003">
    <property type="protein sequence ID" value="CAH8245323.1"/>
    <property type="molecule type" value="Genomic_DNA"/>
</dbReference>
<dbReference type="Pfam" id="PF00403">
    <property type="entry name" value="HMA"/>
    <property type="match status" value="1"/>
</dbReference>
<evidence type="ECO:0000256" key="16">
    <source>
        <dbReference type="ARBA" id="ARBA00049289"/>
    </source>
</evidence>
<dbReference type="PROSITE" id="PS50846">
    <property type="entry name" value="HMA_2"/>
    <property type="match status" value="1"/>
</dbReference>
<keyword evidence="12 17" id="KW-1133">Transmembrane helix</keyword>
<name>A0ABN8U2M9_9BACL</name>
<feature type="transmembrane region" description="Helical" evidence="17">
    <location>
        <begin position="206"/>
        <end position="224"/>
    </location>
</feature>
<dbReference type="Gene3D" id="3.30.70.100">
    <property type="match status" value="1"/>
</dbReference>
<dbReference type="SUPFAM" id="SSF81653">
    <property type="entry name" value="Calcium ATPase, transduction domain A"/>
    <property type="match status" value="1"/>
</dbReference>
<comment type="similarity">
    <text evidence="2 17">Belongs to the cation transport ATPase (P-type) (TC 3.A.3) family. Type IB subfamily.</text>
</comment>
<evidence type="ECO:0000256" key="1">
    <source>
        <dbReference type="ARBA" id="ARBA00004127"/>
    </source>
</evidence>
<dbReference type="SFLD" id="SFLDG00002">
    <property type="entry name" value="C1.7:_P-type_atpase_like"/>
    <property type="match status" value="1"/>
</dbReference>
<dbReference type="InterPro" id="IPR023214">
    <property type="entry name" value="HAD_sf"/>
</dbReference>
<dbReference type="Pfam" id="PF00702">
    <property type="entry name" value="Hydrolase"/>
    <property type="match status" value="1"/>
</dbReference>
<feature type="transmembrane region" description="Helical" evidence="17">
    <location>
        <begin position="140"/>
        <end position="161"/>
    </location>
</feature>
<evidence type="ECO:0000256" key="2">
    <source>
        <dbReference type="ARBA" id="ARBA00006024"/>
    </source>
</evidence>
<keyword evidence="17" id="KW-1003">Cell membrane</keyword>
<reference evidence="19" key="1">
    <citation type="submission" date="2022-06" db="EMBL/GenBank/DDBJ databases">
        <authorList>
            <person name="Dietemann V."/>
            <person name="Ory F."/>
            <person name="Dainat B."/>
            <person name="Oberhansli S."/>
        </authorList>
    </citation>
    <scope>NUCLEOTIDE SEQUENCE</scope>
    <source>
        <strain evidence="19">Ena-SAMPLE-TAB-26-04-2022-14:26:32:270-5432</strain>
    </source>
</reference>
<sequence length="755" mass="81403">MHIGNGVNSLANRSSGTWNRHTLYITGMNCAACAVRIEKALRRMEGTGGVSVNFAVGRASVELDPARLELRQIEDKVVQLGFGIRKDTDSGSCLGTDVKGLWIRFIASAVLTLPLLWTMFSHYPLTSSVWVPEVFFQPWFQLALATPVQFIIGMPFYFGAFHALRNRGANMDVLVALGTSASYFYSHYLAMKALQSPAAAGQHVPLYFETGSMIITVVLLGKLLEGMARQRTMHAMRGLQEMQADYVHVIRMQRETRIPIEEMQVGDQVVIRPGERIPVDGVIMRGHSAVDESMITGEGMPADKSAGGQVMSGTMNLNGTLTVEAQRIGSDSTLAQLIRLMEDAQYSKPPIQRLADTIASYFVPAVVAIACLTFAVWYALLQPGDFGQALGCAVSVLVIACPCAIGLATPISILVGSGRAAQRGILFKEGRFMEQLHQTDAVLLDKTGTLTEGRPELTDVIPLGGHSARSLLRWAAAAEQPSEHPISRAITAAAERQRLIVPEAKRFATIPGCGIRAEVEGKRLFLGAYARLKPQGIRAEGADAGVIAELEREGKTVIGIAVDNRLAGLLVIRDSLRPTSAEAVRQMKRLGLEVMMVTGDQRMTAEAIAREAGIEHIAAGVLPEEKVESVRRLQREGRKVAMVGDGINDAPALAAADIGIAMGQGSDIAGEAADLHLLRGDLRGIPEAMHISRRTMANIRQNLSFALIYNVIAIPFAVMGWLEPWMAGTAMALSSVSVVGNALRLQRSGRSGAVS</sequence>
<evidence type="ECO:0000256" key="6">
    <source>
        <dbReference type="ARBA" id="ARBA00022692"/>
    </source>
</evidence>
<dbReference type="PRINTS" id="PR00943">
    <property type="entry name" value="CUATPASE"/>
</dbReference>
<dbReference type="EC" id="7.2.2.8" evidence="3"/>
<dbReference type="SFLD" id="SFLDF00027">
    <property type="entry name" value="p-type_atpase"/>
    <property type="match status" value="1"/>
</dbReference>
<evidence type="ECO:0000256" key="17">
    <source>
        <dbReference type="RuleBase" id="RU362081"/>
    </source>
</evidence>
<dbReference type="Proteomes" id="UP001154322">
    <property type="component" value="Unassembled WGS sequence"/>
</dbReference>
<dbReference type="SFLD" id="SFLDS00003">
    <property type="entry name" value="Haloacid_Dehalogenase"/>
    <property type="match status" value="1"/>
</dbReference>
<dbReference type="PROSITE" id="PS00154">
    <property type="entry name" value="ATPASE_E1_E2"/>
    <property type="match status" value="1"/>
</dbReference>
<dbReference type="SUPFAM" id="SSF81665">
    <property type="entry name" value="Calcium ATPase, transmembrane domain M"/>
    <property type="match status" value="1"/>
</dbReference>
<evidence type="ECO:0000313" key="20">
    <source>
        <dbReference type="Proteomes" id="UP001154322"/>
    </source>
</evidence>
<dbReference type="InterPro" id="IPR001757">
    <property type="entry name" value="P_typ_ATPase"/>
</dbReference>
<dbReference type="InterPro" id="IPR017969">
    <property type="entry name" value="Heavy-metal-associated_CS"/>
</dbReference>
<evidence type="ECO:0000256" key="7">
    <source>
        <dbReference type="ARBA" id="ARBA00022723"/>
    </source>
</evidence>
<dbReference type="Gene3D" id="3.40.1110.10">
    <property type="entry name" value="Calcium-transporting ATPase, cytoplasmic domain N"/>
    <property type="match status" value="1"/>
</dbReference>